<feature type="region of interest" description="Disordered" evidence="1">
    <location>
        <begin position="66"/>
        <end position="96"/>
    </location>
</feature>
<dbReference type="Proteomes" id="UP000800041">
    <property type="component" value="Unassembled WGS sequence"/>
</dbReference>
<dbReference type="OrthoDB" id="3001700at2759"/>
<feature type="non-terminal residue" evidence="2">
    <location>
        <position position="96"/>
    </location>
</feature>
<name>A0A6G1GJ35_9PEZI</name>
<proteinExistence type="predicted"/>
<protein>
    <submittedName>
        <fullName evidence="2">Uncharacterized protein</fullName>
    </submittedName>
</protein>
<organism evidence="2 3">
    <name type="scientific">Aulographum hederae CBS 113979</name>
    <dbReference type="NCBI Taxonomy" id="1176131"/>
    <lineage>
        <taxon>Eukaryota</taxon>
        <taxon>Fungi</taxon>
        <taxon>Dikarya</taxon>
        <taxon>Ascomycota</taxon>
        <taxon>Pezizomycotina</taxon>
        <taxon>Dothideomycetes</taxon>
        <taxon>Pleosporomycetidae</taxon>
        <taxon>Aulographales</taxon>
        <taxon>Aulographaceae</taxon>
    </lineage>
</organism>
<evidence type="ECO:0000313" key="2">
    <source>
        <dbReference type="EMBL" id="KAF1980963.1"/>
    </source>
</evidence>
<feature type="non-terminal residue" evidence="2">
    <location>
        <position position="1"/>
    </location>
</feature>
<dbReference type="AlphaFoldDB" id="A0A6G1GJ35"/>
<feature type="compositionally biased region" description="Basic and acidic residues" evidence="1">
    <location>
        <begin position="73"/>
        <end position="89"/>
    </location>
</feature>
<keyword evidence="3" id="KW-1185">Reference proteome</keyword>
<reference evidence="2" key="1">
    <citation type="journal article" date="2020" name="Stud. Mycol.">
        <title>101 Dothideomycetes genomes: a test case for predicting lifestyles and emergence of pathogens.</title>
        <authorList>
            <person name="Haridas S."/>
            <person name="Albert R."/>
            <person name="Binder M."/>
            <person name="Bloem J."/>
            <person name="Labutti K."/>
            <person name="Salamov A."/>
            <person name="Andreopoulos B."/>
            <person name="Baker S."/>
            <person name="Barry K."/>
            <person name="Bills G."/>
            <person name="Bluhm B."/>
            <person name="Cannon C."/>
            <person name="Castanera R."/>
            <person name="Culley D."/>
            <person name="Daum C."/>
            <person name="Ezra D."/>
            <person name="Gonzalez J."/>
            <person name="Henrissat B."/>
            <person name="Kuo A."/>
            <person name="Liang C."/>
            <person name="Lipzen A."/>
            <person name="Lutzoni F."/>
            <person name="Magnuson J."/>
            <person name="Mondo S."/>
            <person name="Nolan M."/>
            <person name="Ohm R."/>
            <person name="Pangilinan J."/>
            <person name="Park H.-J."/>
            <person name="Ramirez L."/>
            <person name="Alfaro M."/>
            <person name="Sun H."/>
            <person name="Tritt A."/>
            <person name="Yoshinaga Y."/>
            <person name="Zwiers L.-H."/>
            <person name="Turgeon B."/>
            <person name="Goodwin S."/>
            <person name="Spatafora J."/>
            <person name="Crous P."/>
            <person name="Grigoriev I."/>
        </authorList>
    </citation>
    <scope>NUCLEOTIDE SEQUENCE</scope>
    <source>
        <strain evidence="2">CBS 113979</strain>
    </source>
</reference>
<accession>A0A6G1GJ35</accession>
<dbReference type="EMBL" id="ML977212">
    <property type="protein sequence ID" value="KAF1980963.1"/>
    <property type="molecule type" value="Genomic_DNA"/>
</dbReference>
<sequence length="96" mass="10456">YEKKKEEWMPWVEDQYLYWFGKDNKASYVAKDTLSQTKVTGVEQVDNLQDGVNNLVGGQFGKGGLGEGAGDMASKEGINRAERGGKDDSGSYLGSA</sequence>
<gene>
    <name evidence="2" type="ORF">K402DRAFT_297155</name>
</gene>
<evidence type="ECO:0000313" key="3">
    <source>
        <dbReference type="Proteomes" id="UP000800041"/>
    </source>
</evidence>
<evidence type="ECO:0000256" key="1">
    <source>
        <dbReference type="SAM" id="MobiDB-lite"/>
    </source>
</evidence>